<sequence length="69" mass="7554">MLLKNPKFIFLKKVRTPPGVGTHKMAPSIILPVVSPLGESMAHTEWGGRRKEISRKTGRFGDGPEIASV</sequence>
<evidence type="ECO:0000313" key="2">
    <source>
        <dbReference type="EMBL" id="GIY93648.1"/>
    </source>
</evidence>
<gene>
    <name evidence="2" type="ORF">CEXT_219661</name>
</gene>
<accession>A0AAV4XIR2</accession>
<evidence type="ECO:0000256" key="1">
    <source>
        <dbReference type="SAM" id="MobiDB-lite"/>
    </source>
</evidence>
<reference evidence="2 3" key="1">
    <citation type="submission" date="2021-06" db="EMBL/GenBank/DDBJ databases">
        <title>Caerostris extrusa draft genome.</title>
        <authorList>
            <person name="Kono N."/>
            <person name="Arakawa K."/>
        </authorList>
    </citation>
    <scope>NUCLEOTIDE SEQUENCE [LARGE SCALE GENOMIC DNA]</scope>
</reference>
<dbReference type="Proteomes" id="UP001054945">
    <property type="component" value="Unassembled WGS sequence"/>
</dbReference>
<organism evidence="2 3">
    <name type="scientific">Caerostris extrusa</name>
    <name type="common">Bark spider</name>
    <name type="synonym">Caerostris bankana</name>
    <dbReference type="NCBI Taxonomy" id="172846"/>
    <lineage>
        <taxon>Eukaryota</taxon>
        <taxon>Metazoa</taxon>
        <taxon>Ecdysozoa</taxon>
        <taxon>Arthropoda</taxon>
        <taxon>Chelicerata</taxon>
        <taxon>Arachnida</taxon>
        <taxon>Araneae</taxon>
        <taxon>Araneomorphae</taxon>
        <taxon>Entelegynae</taxon>
        <taxon>Araneoidea</taxon>
        <taxon>Araneidae</taxon>
        <taxon>Caerostris</taxon>
    </lineage>
</organism>
<feature type="compositionally biased region" description="Basic and acidic residues" evidence="1">
    <location>
        <begin position="46"/>
        <end position="55"/>
    </location>
</feature>
<evidence type="ECO:0000313" key="3">
    <source>
        <dbReference type="Proteomes" id="UP001054945"/>
    </source>
</evidence>
<feature type="region of interest" description="Disordered" evidence="1">
    <location>
        <begin position="44"/>
        <end position="69"/>
    </location>
</feature>
<name>A0AAV4XIR2_CAEEX</name>
<protein>
    <submittedName>
        <fullName evidence="2">Uncharacterized protein</fullName>
    </submittedName>
</protein>
<comment type="caution">
    <text evidence="2">The sequence shown here is derived from an EMBL/GenBank/DDBJ whole genome shotgun (WGS) entry which is preliminary data.</text>
</comment>
<keyword evidence="3" id="KW-1185">Reference proteome</keyword>
<dbReference type="AlphaFoldDB" id="A0AAV4XIR2"/>
<proteinExistence type="predicted"/>
<dbReference type="EMBL" id="BPLR01017685">
    <property type="protein sequence ID" value="GIY93648.1"/>
    <property type="molecule type" value="Genomic_DNA"/>
</dbReference>